<organism evidence="3 4">
    <name type="scientific">Rhodococcus xishaensis</name>
    <dbReference type="NCBI Taxonomy" id="2487364"/>
    <lineage>
        <taxon>Bacteria</taxon>
        <taxon>Bacillati</taxon>
        <taxon>Actinomycetota</taxon>
        <taxon>Actinomycetes</taxon>
        <taxon>Mycobacteriales</taxon>
        <taxon>Nocardiaceae</taxon>
        <taxon>Rhodococcus</taxon>
    </lineage>
</organism>
<sequence length="317" mass="32735">MSAVLGVSVGTGFVRMVQLPDPGRLGAPVRAERRSIAVDTWAPEELAAEAVGIVLADAAESGSTVRVSIAYSDEAQAAALDAALRRQGVTNFRLVPEHTAVFERLIQDERLATRRTLALYDLGSSGLTVSLVDRSTGSVVASERSTRLRGSDLNADDLNTDDLRTLPLEISGPPAIALIAESADLVGELADQSGSVPDVVVLLGGGTHAPEVRSVLQQRSAIPIVVAEAPEFTAATGAALLAAPVGKPTAKPRRPSRTTRPRSVSRLQVAGAVVAGVALVAIAVIGFGLGYGRAYFGPEAVASTEEPAQPAVDSAPR</sequence>
<dbReference type="SUPFAM" id="SSF53067">
    <property type="entry name" value="Actin-like ATPase domain"/>
    <property type="match status" value="1"/>
</dbReference>
<dbReference type="RefSeq" id="WP_127955216.1">
    <property type="nucleotide sequence ID" value="NZ_RKLO01000005.1"/>
</dbReference>
<feature type="transmembrane region" description="Helical" evidence="1">
    <location>
        <begin position="267"/>
        <end position="289"/>
    </location>
</feature>
<keyword evidence="1" id="KW-1133">Transmembrane helix</keyword>
<dbReference type="Pfam" id="PF23717">
    <property type="entry name" value="DUF7159"/>
    <property type="match status" value="1"/>
</dbReference>
<keyword evidence="4" id="KW-1185">Reference proteome</keyword>
<reference evidence="3 4" key="1">
    <citation type="submission" date="2018-11" db="EMBL/GenBank/DDBJ databases">
        <title>Rhodococcus spongicola sp. nov. and Rhodococcus xishaensis sp. nov. from marine sponges.</title>
        <authorList>
            <person name="Li L."/>
            <person name="Lin H.W."/>
        </authorList>
    </citation>
    <scope>NUCLEOTIDE SEQUENCE [LARGE SCALE GENOMIC DNA]</scope>
    <source>
        <strain evidence="3 4">LHW51113</strain>
    </source>
</reference>
<keyword evidence="1" id="KW-0812">Transmembrane</keyword>
<evidence type="ECO:0000313" key="3">
    <source>
        <dbReference type="EMBL" id="RVW01312.1"/>
    </source>
</evidence>
<dbReference type="InterPro" id="IPR055583">
    <property type="entry name" value="DUF7159"/>
</dbReference>
<comment type="caution">
    <text evidence="3">The sequence shown here is derived from an EMBL/GenBank/DDBJ whole genome shotgun (WGS) entry which is preliminary data.</text>
</comment>
<dbReference type="Gene3D" id="3.30.420.40">
    <property type="match status" value="3"/>
</dbReference>
<evidence type="ECO:0000259" key="2">
    <source>
        <dbReference type="Pfam" id="PF23717"/>
    </source>
</evidence>
<evidence type="ECO:0000313" key="4">
    <source>
        <dbReference type="Proteomes" id="UP000283479"/>
    </source>
</evidence>
<dbReference type="AlphaFoldDB" id="A0A3S3BHD0"/>
<proteinExistence type="predicted"/>
<evidence type="ECO:0000256" key="1">
    <source>
        <dbReference type="SAM" id="Phobius"/>
    </source>
</evidence>
<keyword evidence="1" id="KW-0472">Membrane</keyword>
<name>A0A3S3BHD0_9NOCA</name>
<dbReference type="InterPro" id="IPR043129">
    <property type="entry name" value="ATPase_NBD"/>
</dbReference>
<accession>A0A3S3BHD0</accession>
<dbReference type="Proteomes" id="UP000283479">
    <property type="component" value="Unassembled WGS sequence"/>
</dbReference>
<dbReference type="OrthoDB" id="4569948at2"/>
<gene>
    <name evidence="3" type="ORF">EGT50_13935</name>
</gene>
<feature type="domain" description="DUF7159" evidence="2">
    <location>
        <begin position="3"/>
        <end position="244"/>
    </location>
</feature>
<protein>
    <recommendedName>
        <fullName evidence="2">DUF7159 domain-containing protein</fullName>
    </recommendedName>
</protein>
<dbReference type="EMBL" id="RKLO01000005">
    <property type="protein sequence ID" value="RVW01312.1"/>
    <property type="molecule type" value="Genomic_DNA"/>
</dbReference>